<dbReference type="KEGG" id="bhu:bhn_I0752"/>
<feature type="region of interest" description="Disordered" evidence="1">
    <location>
        <begin position="42"/>
        <end position="137"/>
    </location>
</feature>
<proteinExistence type="predicted"/>
<keyword evidence="2" id="KW-1133">Transmembrane helix</keyword>
<dbReference type="EMBL" id="CP017831">
    <property type="protein sequence ID" value="AOZ95786.1"/>
    <property type="molecule type" value="Genomic_DNA"/>
</dbReference>
<gene>
    <name evidence="4" type="ORF">bhn_I0752</name>
</gene>
<evidence type="ECO:0000256" key="3">
    <source>
        <dbReference type="SAM" id="SignalP"/>
    </source>
</evidence>
<organism evidence="4 5">
    <name type="scientific">Butyrivibrio hungatei</name>
    <dbReference type="NCBI Taxonomy" id="185008"/>
    <lineage>
        <taxon>Bacteria</taxon>
        <taxon>Bacillati</taxon>
        <taxon>Bacillota</taxon>
        <taxon>Clostridia</taxon>
        <taxon>Lachnospirales</taxon>
        <taxon>Lachnospiraceae</taxon>
        <taxon>Butyrivibrio</taxon>
    </lineage>
</organism>
<evidence type="ECO:0000313" key="4">
    <source>
        <dbReference type="EMBL" id="AOZ95786.1"/>
    </source>
</evidence>
<keyword evidence="3" id="KW-0732">Signal</keyword>
<evidence type="ECO:0000256" key="2">
    <source>
        <dbReference type="SAM" id="Phobius"/>
    </source>
</evidence>
<feature type="compositionally biased region" description="Polar residues" evidence="1">
    <location>
        <begin position="54"/>
        <end position="73"/>
    </location>
</feature>
<evidence type="ECO:0000313" key="5">
    <source>
        <dbReference type="Proteomes" id="UP000179284"/>
    </source>
</evidence>
<dbReference type="Proteomes" id="UP000179284">
    <property type="component" value="Chromosome I"/>
</dbReference>
<dbReference type="RefSeq" id="WP_071175525.1">
    <property type="nucleotide sequence ID" value="NZ_CP017831.1"/>
</dbReference>
<keyword evidence="2" id="KW-0812">Transmembrane</keyword>
<evidence type="ECO:0000256" key="1">
    <source>
        <dbReference type="SAM" id="MobiDB-lite"/>
    </source>
</evidence>
<feature type="signal peptide" evidence="3">
    <location>
        <begin position="1"/>
        <end position="33"/>
    </location>
</feature>
<keyword evidence="2" id="KW-0472">Membrane</keyword>
<feature type="transmembrane region" description="Helical" evidence="2">
    <location>
        <begin position="599"/>
        <end position="616"/>
    </location>
</feature>
<feature type="compositionally biased region" description="Basic and acidic residues" evidence="1">
    <location>
        <begin position="102"/>
        <end position="128"/>
    </location>
</feature>
<sequence length="623" mass="67469">MKRIRGTALKLIVAAMLALFVLGNESASLFVFAEDDEAVLASTAASSRPDDASNIGSTETVKNDDASNSGSTENTKKDDASNSGSTENTKKDDASNLGSTEIVKDQNPDDNVKDNEKEPGTNGDEGKVPNKGCKPSSPDKRGYDVFFYLKKDSSIPQDFYSLDYSGFADGIYISGASKNNINYDSFIYGSDDESTMEEVDITVRNAVYDALYKVPSLAEIESVYPEFDPKTQYIQWYVIKYAGYGIQVDGVVRSRVNSVYHGPEGYDPSTNQGITTDPVVELEPDLVFEFQTLPGDPADYEFECDGEEHIIGGGFTINVIDKNNPKSFFKNVYDKFGNYKMTVSAGSNGEGTTFAYGGKEYWVNIDAAYAVVKATTLDDFNVSIPFVYNGKPIDASQISVFKIDDNGEKVALGTEIVTKVDAGNSIVTASPKRSITIEAGSTVQNDNGTTLTNDTYEIVSGSLQPGHKITNIVFNGSQTGAGESSNEITSCTILDEDGNDVTSKYRISYKKGKLVLVDPNATISTGTVQKEEVEAKETAKSKVNSTGNYTSSVVDDNGQTIVINKQISYGNDGKKVTIPVVLGARKGDTSDKSINNMKAVFVIFLSLAIMCLTFRIDKKTKKH</sequence>
<dbReference type="AlphaFoldDB" id="A0A1D9NZH9"/>
<feature type="chain" id="PRO_5009444026" description="Cell surface protein" evidence="3">
    <location>
        <begin position="34"/>
        <end position="623"/>
    </location>
</feature>
<keyword evidence="5" id="KW-1185">Reference proteome</keyword>
<evidence type="ECO:0008006" key="6">
    <source>
        <dbReference type="Google" id="ProtNLM"/>
    </source>
</evidence>
<protein>
    <recommendedName>
        <fullName evidence="6">Cell surface protein</fullName>
    </recommendedName>
</protein>
<reference evidence="5" key="1">
    <citation type="submission" date="2016-10" db="EMBL/GenBank/DDBJ databases">
        <title>The complete genome sequence of the rumen bacterium Butyrivibrio hungatei MB2003.</title>
        <authorList>
            <person name="Palevich N."/>
            <person name="Kelly W.J."/>
            <person name="Leahy S.C."/>
            <person name="Altermann E."/>
            <person name="Rakonjac J."/>
            <person name="Attwood G.T."/>
        </authorList>
    </citation>
    <scope>NUCLEOTIDE SEQUENCE [LARGE SCALE GENOMIC DNA]</scope>
    <source>
        <strain evidence="5">MB2003</strain>
    </source>
</reference>
<dbReference type="OrthoDB" id="2002619at2"/>
<accession>A0A1D9NZH9</accession>
<name>A0A1D9NZH9_9FIRM</name>